<name>A0A2N6VPH2_9MICO</name>
<reference evidence="2 3" key="1">
    <citation type="submission" date="2017-09" db="EMBL/GenBank/DDBJ databases">
        <title>Bacterial strain isolated from the female urinary microbiota.</title>
        <authorList>
            <person name="Thomas-White K."/>
            <person name="Kumar N."/>
            <person name="Forster S."/>
            <person name="Putonti C."/>
            <person name="Lawley T."/>
            <person name="Wolfe A.J."/>
        </authorList>
    </citation>
    <scope>NUCLEOTIDE SEQUENCE [LARGE SCALE GENOMIC DNA]</scope>
    <source>
        <strain evidence="2 3">UMB1301</strain>
    </source>
</reference>
<feature type="region of interest" description="Disordered" evidence="1">
    <location>
        <begin position="47"/>
        <end position="66"/>
    </location>
</feature>
<comment type="caution">
    <text evidence="2">The sequence shown here is derived from an EMBL/GenBank/DDBJ whole genome shotgun (WGS) entry which is preliminary data.</text>
</comment>
<accession>A0A2N6VPH2</accession>
<gene>
    <name evidence="2" type="ORF">CJ199_00900</name>
</gene>
<dbReference type="EMBL" id="PNHK01000001">
    <property type="protein sequence ID" value="PMD05997.1"/>
    <property type="molecule type" value="Genomic_DNA"/>
</dbReference>
<evidence type="ECO:0000313" key="3">
    <source>
        <dbReference type="Proteomes" id="UP000235598"/>
    </source>
</evidence>
<sequence>MYIYVDFIDILRRYVEISPFFRHNPRLMPHSSRLEEQLSERGVAEVDCAERPRTRTRSRHRMEACT</sequence>
<proteinExistence type="predicted"/>
<evidence type="ECO:0000313" key="2">
    <source>
        <dbReference type="EMBL" id="PMD05997.1"/>
    </source>
</evidence>
<organism evidence="2 3">
    <name type="scientific">Brevibacterium paucivorans</name>
    <dbReference type="NCBI Taxonomy" id="170994"/>
    <lineage>
        <taxon>Bacteria</taxon>
        <taxon>Bacillati</taxon>
        <taxon>Actinomycetota</taxon>
        <taxon>Actinomycetes</taxon>
        <taxon>Micrococcales</taxon>
        <taxon>Brevibacteriaceae</taxon>
        <taxon>Brevibacterium</taxon>
    </lineage>
</organism>
<evidence type="ECO:0000256" key="1">
    <source>
        <dbReference type="SAM" id="MobiDB-lite"/>
    </source>
</evidence>
<dbReference type="AlphaFoldDB" id="A0A2N6VPH2"/>
<dbReference type="Proteomes" id="UP000235598">
    <property type="component" value="Unassembled WGS sequence"/>
</dbReference>
<protein>
    <submittedName>
        <fullName evidence="2">Uncharacterized protein</fullName>
    </submittedName>
</protein>